<evidence type="ECO:0000313" key="2">
    <source>
        <dbReference type="Proteomes" id="UP000060487"/>
    </source>
</evidence>
<gene>
    <name evidence="1" type="ORF">ASN18_1081</name>
</gene>
<dbReference type="Proteomes" id="UP000060487">
    <property type="component" value="Unassembled WGS sequence"/>
</dbReference>
<evidence type="ECO:0000313" key="1">
    <source>
        <dbReference type="EMBL" id="KWT90997.1"/>
    </source>
</evidence>
<proteinExistence type="predicted"/>
<comment type="caution">
    <text evidence="1">The sequence shown here is derived from an EMBL/GenBank/DDBJ whole genome shotgun (WGS) entry which is preliminary data.</text>
</comment>
<evidence type="ECO:0008006" key="3">
    <source>
        <dbReference type="Google" id="ProtNLM"/>
    </source>
</evidence>
<sequence length="205" mass="21715">MKRSFLYLLGIVVVLTFLVMKGGGVVAGPIGDWYDNVTYTLPYLNTGTASNVYCIIANNTSDNATIQFRVSANSGTNLTSATVVINNNVSSSGATVYSRQSRMLSFEGTSVKVDGIAIGDISSYVTGGSYGGRVTLMKGSPGMAQGQLPGGQLMLHSGNRVMGTWACTDLPMACFQGTTNPKRNLVGYICSDLYTPATPAQHYTY</sequence>
<dbReference type="EMBL" id="LNQR01000034">
    <property type="protein sequence ID" value="KWT90997.1"/>
    <property type="molecule type" value="Genomic_DNA"/>
</dbReference>
<keyword evidence="2" id="KW-1185">Reference proteome</keyword>
<protein>
    <recommendedName>
        <fullName evidence="3">Secreted protein</fullName>
    </recommendedName>
</protein>
<accession>A0ABR5SH33</accession>
<reference evidence="1 2" key="1">
    <citation type="submission" date="2015-11" db="EMBL/GenBank/DDBJ databases">
        <authorList>
            <person name="Lin W."/>
        </authorList>
    </citation>
    <scope>NUCLEOTIDE SEQUENCE [LARGE SCALE GENOMIC DNA]</scope>
    <source>
        <strain evidence="1 2">HCH-1</strain>
    </source>
</reference>
<name>A0ABR5SH33_9BACT</name>
<dbReference type="RefSeq" id="WP_085051724.1">
    <property type="nucleotide sequence ID" value="NZ_LNQR01000034.1"/>
</dbReference>
<organism evidence="1 2">
    <name type="scientific">Candidatus Magnetominusculus xianensis</name>
    <dbReference type="NCBI Taxonomy" id="1748249"/>
    <lineage>
        <taxon>Bacteria</taxon>
        <taxon>Pseudomonadati</taxon>
        <taxon>Nitrospirota</taxon>
        <taxon>Nitrospiria</taxon>
        <taxon>Nitrospirales</taxon>
        <taxon>Nitrospiraceae</taxon>
        <taxon>Candidatus Magnetominusculus</taxon>
    </lineage>
</organism>